<dbReference type="PROSITE" id="PS51450">
    <property type="entry name" value="LRR"/>
    <property type="match status" value="2"/>
</dbReference>
<evidence type="ECO:0000256" key="1">
    <source>
        <dbReference type="ARBA" id="ARBA00022614"/>
    </source>
</evidence>
<dbReference type="PANTHER" id="PTHR48051:SF21">
    <property type="entry name" value="CALPONIN-HOMOLOGY (CH) DOMAIN-CONTAINING PROTEIN"/>
    <property type="match status" value="1"/>
</dbReference>
<dbReference type="InterPro" id="IPR003591">
    <property type="entry name" value="Leu-rich_rpt_typical-subtyp"/>
</dbReference>
<dbReference type="Gene3D" id="3.80.10.10">
    <property type="entry name" value="Ribonuclease Inhibitor"/>
    <property type="match status" value="1"/>
</dbReference>
<gene>
    <name evidence="5" type="primary">LOC106459947</name>
</gene>
<dbReference type="Pfam" id="PF13855">
    <property type="entry name" value="LRR_8"/>
    <property type="match status" value="1"/>
</dbReference>
<sequence>MEKFPLTFNGHNGSHQYTRALDLILEEARISGQLNLSGRNLKEFPNIPVNYDLSDTVSADLSKNKLNELPTQICEFFLLEVLNCYHNVIRCLPDTVIALQSLTFINLSHNQLCTIPASLCQLPLQVLIISDNRLVSLPEEICHMDQLMELDVACNQIAILPPKIGDLESLRSLNLRKNLLTKLPIEVCDLRLVKLDISGNRITFLPTLLRQMTSLLQLVVDRNPMISPPAVMCMRGQAHIFKYLELQAIRDSKKQGVLVELDYHQNFRKADVLGELQIQNSLSKDRKKRQTLDSGYSTSYGGDCCWLQDPHDPIGETEMSYKLSLQTAQPAKEQRKERYCYQVSLSSDKSNTTSSITQNETPDLNHSIICQNQVPKLISGCSADYDEGKFEDTEVLRKQENILNKVQKSGSWDSLNLFSSATNSNTSKVKRSAHSSNLHLQTYKEYKEKLRLQRAQNNIGVYRSPFVCNNTRNCDPPNEEILSVVSSMSSSQTPEENTTTSNHVRCEASDSGNVLQESVVKVDLSELASHINLEDHLENIPGKLETRSQKCCGKIEKTSENKINQIETTVKENSTKVENSLESDSVKTVNFLPKDSVKVLHMSVVGSEEHEEEVNESGTWREKDCDYEALENDVHSNHMNSFTTNQNRSNDCNTQARYKKIFINQHFEFTMNGQKRSSDFKKLSSSFTEPVNSNFTIRRRLNKAKEEQEHIDHLRKIIKNNLKVVLPDDLGGALRDGVLLCQLMNKLHPNFLVNIHVPSAAVPQLSVAKSRWNVENFLKSCEKKGVPKDRLCSIQDILEEKGLVQVAVTVQEIARSSKDTYEHAECSLKDVSSNN</sequence>
<dbReference type="InterPro" id="IPR036872">
    <property type="entry name" value="CH_dom_sf"/>
</dbReference>
<dbReference type="SMART" id="SM00369">
    <property type="entry name" value="LRR_TYP"/>
    <property type="match status" value="4"/>
</dbReference>
<evidence type="ECO:0000256" key="2">
    <source>
        <dbReference type="ARBA" id="ARBA00022737"/>
    </source>
</evidence>
<keyword evidence="1" id="KW-0433">Leucine-rich repeat</keyword>
<dbReference type="SMART" id="SM00364">
    <property type="entry name" value="LRR_BAC"/>
    <property type="match status" value="4"/>
</dbReference>
<reference evidence="5" key="1">
    <citation type="submission" date="2025-08" db="UniProtKB">
        <authorList>
            <consortium name="RefSeq"/>
        </authorList>
    </citation>
    <scope>IDENTIFICATION</scope>
    <source>
        <tissue evidence="5">Muscle</tissue>
    </source>
</reference>
<dbReference type="InterPro" id="IPR032675">
    <property type="entry name" value="LRR_dom_sf"/>
</dbReference>
<dbReference type="PROSITE" id="PS50021">
    <property type="entry name" value="CH"/>
    <property type="match status" value="1"/>
</dbReference>
<dbReference type="Proteomes" id="UP000694941">
    <property type="component" value="Unplaced"/>
</dbReference>
<dbReference type="InterPro" id="IPR050216">
    <property type="entry name" value="LRR_domain-containing"/>
</dbReference>
<dbReference type="RefSeq" id="XP_022242234.1">
    <property type="nucleotide sequence ID" value="XM_022386526.1"/>
</dbReference>
<keyword evidence="2" id="KW-0677">Repeat</keyword>
<name>A0ABM1SF29_LIMPO</name>
<dbReference type="SUPFAM" id="SSF47576">
    <property type="entry name" value="Calponin-homology domain, CH-domain"/>
    <property type="match status" value="1"/>
</dbReference>
<evidence type="ECO:0000259" key="3">
    <source>
        <dbReference type="PROSITE" id="PS50021"/>
    </source>
</evidence>
<dbReference type="GeneID" id="106459947"/>
<organism evidence="4 5">
    <name type="scientific">Limulus polyphemus</name>
    <name type="common">Atlantic horseshoe crab</name>
    <dbReference type="NCBI Taxonomy" id="6850"/>
    <lineage>
        <taxon>Eukaryota</taxon>
        <taxon>Metazoa</taxon>
        <taxon>Ecdysozoa</taxon>
        <taxon>Arthropoda</taxon>
        <taxon>Chelicerata</taxon>
        <taxon>Merostomata</taxon>
        <taxon>Xiphosura</taxon>
        <taxon>Limulidae</taxon>
        <taxon>Limulus</taxon>
    </lineage>
</organism>
<proteinExistence type="predicted"/>
<dbReference type="InterPro" id="IPR001611">
    <property type="entry name" value="Leu-rich_rpt"/>
</dbReference>
<dbReference type="InterPro" id="IPR001715">
    <property type="entry name" value="CH_dom"/>
</dbReference>
<dbReference type="Gene3D" id="1.10.418.10">
    <property type="entry name" value="Calponin-like domain"/>
    <property type="match status" value="1"/>
</dbReference>
<feature type="domain" description="Calponin-homology (CH)" evidence="3">
    <location>
        <begin position="704"/>
        <end position="817"/>
    </location>
</feature>
<evidence type="ECO:0000313" key="5">
    <source>
        <dbReference type="RefSeq" id="XP_022242234.1"/>
    </source>
</evidence>
<dbReference type="PANTHER" id="PTHR48051">
    <property type="match status" value="1"/>
</dbReference>
<dbReference type="Pfam" id="PF00307">
    <property type="entry name" value="CH"/>
    <property type="match status" value="1"/>
</dbReference>
<dbReference type="Pfam" id="PF00560">
    <property type="entry name" value="LRR_1"/>
    <property type="match status" value="1"/>
</dbReference>
<dbReference type="SMART" id="SM00033">
    <property type="entry name" value="CH"/>
    <property type="match status" value="1"/>
</dbReference>
<accession>A0ABM1SF29</accession>
<evidence type="ECO:0000313" key="4">
    <source>
        <dbReference type="Proteomes" id="UP000694941"/>
    </source>
</evidence>
<dbReference type="SUPFAM" id="SSF52058">
    <property type="entry name" value="L domain-like"/>
    <property type="match status" value="1"/>
</dbReference>
<keyword evidence="4" id="KW-1185">Reference proteome</keyword>
<protein>
    <submittedName>
        <fullName evidence="5">Leucine-rich repeat and calponin homology domain-containing protein 3-like isoform X1</fullName>
    </submittedName>
</protein>